<dbReference type="Proteomes" id="UP000013827">
    <property type="component" value="Unassembled WGS sequence"/>
</dbReference>
<evidence type="ECO:0008006" key="3">
    <source>
        <dbReference type="Google" id="ProtNLM"/>
    </source>
</evidence>
<accession>A0A0D3IJC2</accession>
<name>A0A0D3IJC2_EMIH1</name>
<dbReference type="HOGENOM" id="CLU_1291950_0_0_1"/>
<dbReference type="EnsemblProtists" id="EOD11357">
    <property type="protein sequence ID" value="EOD11357"/>
    <property type="gene ID" value="EMIHUDRAFT_452443"/>
</dbReference>
<dbReference type="KEGG" id="ehx:EMIHUDRAFT_452443"/>
<sequence length="214" mass="22802">MEFYQLALLLHAHYVTSQRMNVGHANRTPLTPFMEVPGTCATAGGGQGSYEEVWGITKEECALDCYGWVECVGFEFSALKSSQLYYKCEKHKELITHSLPVKSTECYIRDEPAMLAAFKGARGKFASRLDPPPSPLSPPPLALPPPGPAALWRAGPSRTCGGFASASGAAELTPAAGPDLSDCDLRGAMGASFVGSNLEFTSWRAAELIGADLS</sequence>
<evidence type="ECO:0000313" key="1">
    <source>
        <dbReference type="EnsemblProtists" id="EOD11357"/>
    </source>
</evidence>
<dbReference type="GeneID" id="17257468"/>
<keyword evidence="2" id="KW-1185">Reference proteome</keyword>
<reference evidence="2" key="1">
    <citation type="journal article" date="2013" name="Nature">
        <title>Pan genome of the phytoplankton Emiliania underpins its global distribution.</title>
        <authorList>
            <person name="Read B.A."/>
            <person name="Kegel J."/>
            <person name="Klute M.J."/>
            <person name="Kuo A."/>
            <person name="Lefebvre S.C."/>
            <person name="Maumus F."/>
            <person name="Mayer C."/>
            <person name="Miller J."/>
            <person name="Monier A."/>
            <person name="Salamov A."/>
            <person name="Young J."/>
            <person name="Aguilar M."/>
            <person name="Claverie J.M."/>
            <person name="Frickenhaus S."/>
            <person name="Gonzalez K."/>
            <person name="Herman E.K."/>
            <person name="Lin Y.C."/>
            <person name="Napier J."/>
            <person name="Ogata H."/>
            <person name="Sarno A.F."/>
            <person name="Shmutz J."/>
            <person name="Schroeder D."/>
            <person name="de Vargas C."/>
            <person name="Verret F."/>
            <person name="von Dassow P."/>
            <person name="Valentin K."/>
            <person name="Van de Peer Y."/>
            <person name="Wheeler G."/>
            <person name="Dacks J.B."/>
            <person name="Delwiche C.F."/>
            <person name="Dyhrman S.T."/>
            <person name="Glockner G."/>
            <person name="John U."/>
            <person name="Richards T."/>
            <person name="Worden A.Z."/>
            <person name="Zhang X."/>
            <person name="Grigoriev I.V."/>
            <person name="Allen A.E."/>
            <person name="Bidle K."/>
            <person name="Borodovsky M."/>
            <person name="Bowler C."/>
            <person name="Brownlee C."/>
            <person name="Cock J.M."/>
            <person name="Elias M."/>
            <person name="Gladyshev V.N."/>
            <person name="Groth M."/>
            <person name="Guda C."/>
            <person name="Hadaegh A."/>
            <person name="Iglesias-Rodriguez M.D."/>
            <person name="Jenkins J."/>
            <person name="Jones B.M."/>
            <person name="Lawson T."/>
            <person name="Leese F."/>
            <person name="Lindquist E."/>
            <person name="Lobanov A."/>
            <person name="Lomsadze A."/>
            <person name="Malik S.B."/>
            <person name="Marsh M.E."/>
            <person name="Mackinder L."/>
            <person name="Mock T."/>
            <person name="Mueller-Roeber B."/>
            <person name="Pagarete A."/>
            <person name="Parker M."/>
            <person name="Probert I."/>
            <person name="Quesneville H."/>
            <person name="Raines C."/>
            <person name="Rensing S.A."/>
            <person name="Riano-Pachon D.M."/>
            <person name="Richier S."/>
            <person name="Rokitta S."/>
            <person name="Shiraiwa Y."/>
            <person name="Soanes D.M."/>
            <person name="van der Giezen M."/>
            <person name="Wahlund T.M."/>
            <person name="Williams B."/>
            <person name="Wilson W."/>
            <person name="Wolfe G."/>
            <person name="Wurch L.L."/>
        </authorList>
    </citation>
    <scope>NUCLEOTIDE SEQUENCE</scope>
</reference>
<dbReference type="AlphaFoldDB" id="A0A0D3IJC2"/>
<protein>
    <recommendedName>
        <fullName evidence="3">Apple domain-containing protein</fullName>
    </recommendedName>
</protein>
<organism evidence="1 2">
    <name type="scientific">Emiliania huxleyi (strain CCMP1516)</name>
    <dbReference type="NCBI Taxonomy" id="280463"/>
    <lineage>
        <taxon>Eukaryota</taxon>
        <taxon>Haptista</taxon>
        <taxon>Haptophyta</taxon>
        <taxon>Prymnesiophyceae</taxon>
        <taxon>Isochrysidales</taxon>
        <taxon>Noelaerhabdaceae</taxon>
        <taxon>Emiliania</taxon>
    </lineage>
</organism>
<evidence type="ECO:0000313" key="2">
    <source>
        <dbReference type="Proteomes" id="UP000013827"/>
    </source>
</evidence>
<dbReference type="PaxDb" id="2903-EOD11357"/>
<proteinExistence type="predicted"/>
<reference evidence="1" key="2">
    <citation type="submission" date="2024-10" db="UniProtKB">
        <authorList>
            <consortium name="EnsemblProtists"/>
        </authorList>
    </citation>
    <scope>IDENTIFICATION</scope>
</reference>
<dbReference type="RefSeq" id="XP_005763786.1">
    <property type="nucleotide sequence ID" value="XM_005763729.1"/>
</dbReference>